<dbReference type="PANTHER" id="PTHR33713">
    <property type="entry name" value="ANTITOXIN YAFN-RELATED"/>
    <property type="match status" value="1"/>
</dbReference>
<comment type="similarity">
    <text evidence="1 2">Belongs to the phD/YefM antitoxin family.</text>
</comment>
<evidence type="ECO:0000313" key="5">
    <source>
        <dbReference type="Proteomes" id="UP000602004"/>
    </source>
</evidence>
<proteinExistence type="inferred from homology"/>
<evidence type="ECO:0000256" key="2">
    <source>
        <dbReference type="RuleBase" id="RU362080"/>
    </source>
</evidence>
<dbReference type="InterPro" id="IPR051405">
    <property type="entry name" value="phD/YefM_antitoxin"/>
</dbReference>
<evidence type="ECO:0000256" key="1">
    <source>
        <dbReference type="ARBA" id="ARBA00009981"/>
    </source>
</evidence>
<dbReference type="InterPro" id="IPR036165">
    <property type="entry name" value="YefM-like_sf"/>
</dbReference>
<dbReference type="SUPFAM" id="SSF143120">
    <property type="entry name" value="YefM-like"/>
    <property type="match status" value="1"/>
</dbReference>
<accession>A0ABQ1NCB0</accession>
<dbReference type="Gene3D" id="6.10.250.330">
    <property type="match status" value="1"/>
</dbReference>
<dbReference type="RefSeq" id="WP_115777717.1">
    <property type="nucleotide sequence ID" value="NZ_BMHL01000012.1"/>
</dbReference>
<dbReference type="PANTHER" id="PTHR33713:SF6">
    <property type="entry name" value="ANTITOXIN YEFM"/>
    <property type="match status" value="1"/>
</dbReference>
<protein>
    <recommendedName>
        <fullName evidence="2">Antitoxin</fullName>
    </recommendedName>
</protein>
<evidence type="ECO:0000256" key="3">
    <source>
        <dbReference type="SAM" id="MobiDB-lite"/>
    </source>
</evidence>
<dbReference type="InterPro" id="IPR006442">
    <property type="entry name" value="Antitoxin_Phd/YefM"/>
</dbReference>
<feature type="region of interest" description="Disordered" evidence="3">
    <location>
        <begin position="78"/>
        <end position="98"/>
    </location>
</feature>
<dbReference type="Gene3D" id="3.40.1620.10">
    <property type="entry name" value="YefM-like domain"/>
    <property type="match status" value="1"/>
</dbReference>
<evidence type="ECO:0000313" key="4">
    <source>
        <dbReference type="EMBL" id="GGC61627.1"/>
    </source>
</evidence>
<name>A0ABQ1NCB0_9BURK</name>
<comment type="caution">
    <text evidence="4">The sequence shown here is derived from an EMBL/GenBank/DDBJ whole genome shotgun (WGS) entry which is preliminary data.</text>
</comment>
<dbReference type="Proteomes" id="UP000602004">
    <property type="component" value="Unassembled WGS sequence"/>
</dbReference>
<dbReference type="NCBIfam" id="TIGR01552">
    <property type="entry name" value="phd_fam"/>
    <property type="match status" value="1"/>
</dbReference>
<gene>
    <name evidence="4" type="ORF">GCM10011400_56760</name>
</gene>
<reference evidence="5" key="1">
    <citation type="journal article" date="2019" name="Int. J. Syst. Evol. Microbiol.">
        <title>The Global Catalogue of Microorganisms (GCM) 10K type strain sequencing project: providing services to taxonomists for standard genome sequencing and annotation.</title>
        <authorList>
            <consortium name="The Broad Institute Genomics Platform"/>
            <consortium name="The Broad Institute Genome Sequencing Center for Infectious Disease"/>
            <person name="Wu L."/>
            <person name="Ma J."/>
        </authorList>
    </citation>
    <scope>NUCLEOTIDE SEQUENCE [LARGE SCALE GENOMIC DNA]</scope>
    <source>
        <strain evidence="5">CGMCC 1.15103</strain>
    </source>
</reference>
<organism evidence="4 5">
    <name type="scientific">Paraburkholderia caffeinilytica</name>
    <dbReference type="NCBI Taxonomy" id="1761016"/>
    <lineage>
        <taxon>Bacteria</taxon>
        <taxon>Pseudomonadati</taxon>
        <taxon>Pseudomonadota</taxon>
        <taxon>Betaproteobacteria</taxon>
        <taxon>Burkholderiales</taxon>
        <taxon>Burkholderiaceae</taxon>
        <taxon>Paraburkholderia</taxon>
    </lineage>
</organism>
<keyword evidence="5" id="KW-1185">Reference proteome</keyword>
<dbReference type="Pfam" id="PF02604">
    <property type="entry name" value="PhdYeFM_antitox"/>
    <property type="match status" value="1"/>
</dbReference>
<dbReference type="EMBL" id="BMHL01000012">
    <property type="protein sequence ID" value="GGC61627.1"/>
    <property type="molecule type" value="Genomic_DNA"/>
</dbReference>
<comment type="function">
    <text evidence="2">Antitoxin component of a type II toxin-antitoxin (TA) system.</text>
</comment>
<sequence length="98" mass="10844">MNVLTYSEARAGFKQAMDDVCRDHTPMLITRQSGENVVMVSLEDFNAMQETLYLLSSSKNAQRLARSIAQLNAGSALPRELLTDEQTEKPQRGGRKGG</sequence>